<evidence type="ECO:0000256" key="8">
    <source>
        <dbReference type="ARBA" id="ARBA00022989"/>
    </source>
</evidence>
<feature type="transmembrane region" description="Helical" evidence="11">
    <location>
        <begin position="197"/>
        <end position="216"/>
    </location>
</feature>
<feature type="transmembrane region" description="Helical" evidence="11">
    <location>
        <begin position="64"/>
        <end position="83"/>
    </location>
</feature>
<keyword evidence="15" id="KW-1185">Reference proteome</keyword>
<keyword evidence="4" id="KW-0349">Heme</keyword>
<evidence type="ECO:0000256" key="6">
    <source>
        <dbReference type="ARBA" id="ARBA00022723"/>
    </source>
</evidence>
<keyword evidence="6" id="KW-0479">Metal-binding</keyword>
<feature type="transmembrane region" description="Helical" evidence="11">
    <location>
        <begin position="95"/>
        <end position="117"/>
    </location>
</feature>
<keyword evidence="7" id="KW-0249">Electron transport</keyword>
<evidence type="ECO:0000256" key="10">
    <source>
        <dbReference type="ARBA" id="ARBA00023136"/>
    </source>
</evidence>
<evidence type="ECO:0000256" key="2">
    <source>
        <dbReference type="ARBA" id="ARBA00004141"/>
    </source>
</evidence>
<sequence length="252" mass="28566">MTGLQRNSGFILMHACIASLVLFPLLVVSSQQPLGSNGDAHRKNQSNSEKVSPQISLQMTVHGFLHWASMGLFMPLGIIIIRMSHRVECGKRLKFLFYCHVSLQVAAVLMATAGAILSIKKFENSFNNIHQRMGLALYAVLWLQPLIGFFRPHRGLKIRSLWYFVHWFLGTGVSIVAIINIYIGLHGYQTKTSRSTRTWSILFTAEIAILAFVYLFQDRYDYMKKQGVILGNEPVAPQMSPRTTLKEFIMNC</sequence>
<feature type="chain" id="PRO_5043541281" description="Cytochrome b561 domain-containing protein" evidence="12">
    <location>
        <begin position="31"/>
        <end position="252"/>
    </location>
</feature>
<evidence type="ECO:0000256" key="12">
    <source>
        <dbReference type="SAM" id="SignalP"/>
    </source>
</evidence>
<dbReference type="EMBL" id="JAUJYN010000001">
    <property type="protein sequence ID" value="KAK1279952.1"/>
    <property type="molecule type" value="Genomic_DNA"/>
</dbReference>
<name>A0AAV9BV03_ACOGR</name>
<feature type="domain" description="Cytochrome b561" evidence="13">
    <location>
        <begin position="17"/>
        <end position="224"/>
    </location>
</feature>
<dbReference type="GO" id="GO:0140575">
    <property type="term" value="F:transmembrane monodehydroascorbate reductase activity"/>
    <property type="evidence" value="ECO:0007669"/>
    <property type="project" value="InterPro"/>
</dbReference>
<keyword evidence="10 11" id="KW-0472">Membrane</keyword>
<feature type="signal peptide" evidence="12">
    <location>
        <begin position="1"/>
        <end position="30"/>
    </location>
</feature>
<keyword evidence="8 11" id="KW-1133">Transmembrane helix</keyword>
<reference evidence="14" key="1">
    <citation type="journal article" date="2023" name="Nat. Commun.">
        <title>Diploid and tetraploid genomes of Acorus and the evolution of monocots.</title>
        <authorList>
            <person name="Ma L."/>
            <person name="Liu K.W."/>
            <person name="Li Z."/>
            <person name="Hsiao Y.Y."/>
            <person name="Qi Y."/>
            <person name="Fu T."/>
            <person name="Tang G.D."/>
            <person name="Zhang D."/>
            <person name="Sun W.H."/>
            <person name="Liu D.K."/>
            <person name="Li Y."/>
            <person name="Chen G.Z."/>
            <person name="Liu X.D."/>
            <person name="Liao X.Y."/>
            <person name="Jiang Y.T."/>
            <person name="Yu X."/>
            <person name="Hao Y."/>
            <person name="Huang J."/>
            <person name="Zhao X.W."/>
            <person name="Ke S."/>
            <person name="Chen Y.Y."/>
            <person name="Wu W.L."/>
            <person name="Hsu J.L."/>
            <person name="Lin Y.F."/>
            <person name="Huang M.D."/>
            <person name="Li C.Y."/>
            <person name="Huang L."/>
            <person name="Wang Z.W."/>
            <person name="Zhao X."/>
            <person name="Zhong W.Y."/>
            <person name="Peng D.H."/>
            <person name="Ahmad S."/>
            <person name="Lan S."/>
            <person name="Zhang J.S."/>
            <person name="Tsai W.C."/>
            <person name="Van de Peer Y."/>
            <person name="Liu Z.J."/>
        </authorList>
    </citation>
    <scope>NUCLEOTIDE SEQUENCE</scope>
    <source>
        <strain evidence="14">SCP</strain>
    </source>
</reference>
<comment type="caution">
    <text evidence="14">The sequence shown here is derived from an EMBL/GenBank/DDBJ whole genome shotgun (WGS) entry which is preliminary data.</text>
</comment>
<evidence type="ECO:0000256" key="1">
    <source>
        <dbReference type="ARBA" id="ARBA00001970"/>
    </source>
</evidence>
<dbReference type="GO" id="GO:0046872">
    <property type="term" value="F:metal ion binding"/>
    <property type="evidence" value="ECO:0007669"/>
    <property type="project" value="UniProtKB-KW"/>
</dbReference>
<keyword evidence="12" id="KW-0732">Signal</keyword>
<dbReference type="Gene3D" id="1.20.120.1770">
    <property type="match status" value="1"/>
</dbReference>
<keyword evidence="5 11" id="KW-0812">Transmembrane</keyword>
<dbReference type="Pfam" id="PF03188">
    <property type="entry name" value="Cytochrom_B561"/>
    <property type="match status" value="1"/>
</dbReference>
<evidence type="ECO:0000313" key="15">
    <source>
        <dbReference type="Proteomes" id="UP001179952"/>
    </source>
</evidence>
<dbReference type="SMART" id="SM00665">
    <property type="entry name" value="B561"/>
    <property type="match status" value="1"/>
</dbReference>
<dbReference type="PANTHER" id="PTHR15422">
    <property type="entry name" value="OS05G0565100 PROTEIN"/>
    <property type="match status" value="1"/>
</dbReference>
<evidence type="ECO:0000256" key="9">
    <source>
        <dbReference type="ARBA" id="ARBA00023004"/>
    </source>
</evidence>
<protein>
    <recommendedName>
        <fullName evidence="13">Cytochrome b561 domain-containing protein</fullName>
    </recommendedName>
</protein>
<gene>
    <name evidence="14" type="ORF">QJS04_geneDACA003147</name>
</gene>
<keyword evidence="9" id="KW-0408">Iron</keyword>
<dbReference type="CDD" id="cd08760">
    <property type="entry name" value="Cyt_b561_FRRS1_like"/>
    <property type="match status" value="1"/>
</dbReference>
<dbReference type="GO" id="GO:0020037">
    <property type="term" value="F:heme binding"/>
    <property type="evidence" value="ECO:0007669"/>
    <property type="project" value="TreeGrafter"/>
</dbReference>
<dbReference type="InterPro" id="IPR045150">
    <property type="entry name" value="CYB561D1/2"/>
</dbReference>
<dbReference type="PANTHER" id="PTHR15422:SF24">
    <property type="entry name" value="DOMON RELATED DOMAIN-CONTAINING PROTEIN"/>
    <property type="match status" value="1"/>
</dbReference>
<proteinExistence type="predicted"/>
<dbReference type="AlphaFoldDB" id="A0AAV9BV03"/>
<evidence type="ECO:0000259" key="13">
    <source>
        <dbReference type="PROSITE" id="PS50939"/>
    </source>
</evidence>
<evidence type="ECO:0000256" key="11">
    <source>
        <dbReference type="SAM" id="Phobius"/>
    </source>
</evidence>
<evidence type="ECO:0000256" key="3">
    <source>
        <dbReference type="ARBA" id="ARBA00022448"/>
    </source>
</evidence>
<accession>A0AAV9BV03</accession>
<dbReference type="InterPro" id="IPR006593">
    <property type="entry name" value="Cyt_b561/ferric_Rdtase_TM"/>
</dbReference>
<comment type="cofactor">
    <cofactor evidence="1">
        <name>heme b</name>
        <dbReference type="ChEBI" id="CHEBI:60344"/>
    </cofactor>
</comment>
<evidence type="ECO:0000256" key="4">
    <source>
        <dbReference type="ARBA" id="ARBA00022617"/>
    </source>
</evidence>
<feature type="transmembrane region" description="Helical" evidence="11">
    <location>
        <begin position="161"/>
        <end position="185"/>
    </location>
</feature>
<evidence type="ECO:0000256" key="5">
    <source>
        <dbReference type="ARBA" id="ARBA00022692"/>
    </source>
</evidence>
<dbReference type="GO" id="GO:0016020">
    <property type="term" value="C:membrane"/>
    <property type="evidence" value="ECO:0007669"/>
    <property type="project" value="UniProtKB-SubCell"/>
</dbReference>
<organism evidence="14 15">
    <name type="scientific">Acorus gramineus</name>
    <name type="common">Dwarf sweet flag</name>
    <dbReference type="NCBI Taxonomy" id="55184"/>
    <lineage>
        <taxon>Eukaryota</taxon>
        <taxon>Viridiplantae</taxon>
        <taxon>Streptophyta</taxon>
        <taxon>Embryophyta</taxon>
        <taxon>Tracheophyta</taxon>
        <taxon>Spermatophyta</taxon>
        <taxon>Magnoliopsida</taxon>
        <taxon>Liliopsida</taxon>
        <taxon>Acoraceae</taxon>
        <taxon>Acorus</taxon>
    </lineage>
</organism>
<reference evidence="14" key="2">
    <citation type="submission" date="2023-06" db="EMBL/GenBank/DDBJ databases">
        <authorList>
            <person name="Ma L."/>
            <person name="Liu K.-W."/>
            <person name="Li Z."/>
            <person name="Hsiao Y.-Y."/>
            <person name="Qi Y."/>
            <person name="Fu T."/>
            <person name="Tang G."/>
            <person name="Zhang D."/>
            <person name="Sun W.-H."/>
            <person name="Liu D.-K."/>
            <person name="Li Y."/>
            <person name="Chen G.-Z."/>
            <person name="Liu X.-D."/>
            <person name="Liao X.-Y."/>
            <person name="Jiang Y.-T."/>
            <person name="Yu X."/>
            <person name="Hao Y."/>
            <person name="Huang J."/>
            <person name="Zhao X.-W."/>
            <person name="Ke S."/>
            <person name="Chen Y.-Y."/>
            <person name="Wu W.-L."/>
            <person name="Hsu J.-L."/>
            <person name="Lin Y.-F."/>
            <person name="Huang M.-D."/>
            <person name="Li C.-Y."/>
            <person name="Huang L."/>
            <person name="Wang Z.-W."/>
            <person name="Zhao X."/>
            <person name="Zhong W.-Y."/>
            <person name="Peng D.-H."/>
            <person name="Ahmad S."/>
            <person name="Lan S."/>
            <person name="Zhang J.-S."/>
            <person name="Tsai W.-C."/>
            <person name="Van De Peer Y."/>
            <person name="Liu Z.-J."/>
        </authorList>
    </citation>
    <scope>NUCLEOTIDE SEQUENCE</scope>
    <source>
        <strain evidence="14">SCP</strain>
        <tissue evidence="14">Leaves</tissue>
    </source>
</reference>
<dbReference type="PROSITE" id="PS50939">
    <property type="entry name" value="CYTOCHROME_B561"/>
    <property type="match status" value="1"/>
</dbReference>
<feature type="transmembrane region" description="Helical" evidence="11">
    <location>
        <begin position="129"/>
        <end position="149"/>
    </location>
</feature>
<keyword evidence="3" id="KW-0813">Transport</keyword>
<evidence type="ECO:0000256" key="7">
    <source>
        <dbReference type="ARBA" id="ARBA00022982"/>
    </source>
</evidence>
<dbReference type="Proteomes" id="UP001179952">
    <property type="component" value="Unassembled WGS sequence"/>
</dbReference>
<evidence type="ECO:0000313" key="14">
    <source>
        <dbReference type="EMBL" id="KAK1279952.1"/>
    </source>
</evidence>
<comment type="subcellular location">
    <subcellularLocation>
        <location evidence="2">Membrane</location>
        <topology evidence="2">Multi-pass membrane protein</topology>
    </subcellularLocation>
</comment>